<evidence type="ECO:0000313" key="7">
    <source>
        <dbReference type="EMBL" id="EIE19221.1"/>
    </source>
</evidence>
<evidence type="ECO:0000313" key="8">
    <source>
        <dbReference type="Proteomes" id="UP000007264"/>
    </source>
</evidence>
<name>I0YLF2_COCSC</name>
<dbReference type="Pfam" id="PF01593">
    <property type="entry name" value="Amino_oxidase"/>
    <property type="match status" value="2"/>
</dbReference>
<evidence type="ECO:0000256" key="2">
    <source>
        <dbReference type="ARBA" id="ARBA00004723"/>
    </source>
</evidence>
<dbReference type="PANTHER" id="PTHR10742:SF418">
    <property type="entry name" value="AMINE OXIDASE DOMAIN-CONTAINING PROTEIN"/>
    <property type="match status" value="1"/>
</dbReference>
<dbReference type="RefSeq" id="XP_005643765.1">
    <property type="nucleotide sequence ID" value="XM_005643708.1"/>
</dbReference>
<feature type="binding site" evidence="5">
    <location>
        <position position="224"/>
    </location>
    <ligand>
        <name>FAD</name>
        <dbReference type="ChEBI" id="CHEBI:57692"/>
    </ligand>
</feature>
<reference evidence="7 8" key="1">
    <citation type="journal article" date="2012" name="Genome Biol.">
        <title>The genome of the polar eukaryotic microalga coccomyxa subellipsoidea reveals traits of cold adaptation.</title>
        <authorList>
            <person name="Blanc G."/>
            <person name="Agarkova I."/>
            <person name="Grimwood J."/>
            <person name="Kuo A."/>
            <person name="Brueggeman A."/>
            <person name="Dunigan D."/>
            <person name="Gurnon J."/>
            <person name="Ladunga I."/>
            <person name="Lindquist E."/>
            <person name="Lucas S."/>
            <person name="Pangilinan J."/>
            <person name="Proschold T."/>
            <person name="Salamov A."/>
            <person name="Schmutz J."/>
            <person name="Weeks D."/>
            <person name="Yamada T."/>
            <person name="Claverie J.M."/>
            <person name="Grigoriev I."/>
            <person name="Van Etten J."/>
            <person name="Lomsadze A."/>
            <person name="Borodovsky M."/>
        </authorList>
    </citation>
    <scope>NUCLEOTIDE SEQUENCE [LARGE SCALE GENOMIC DNA]</scope>
    <source>
        <strain evidence="7 8">C-169</strain>
    </source>
</reference>
<dbReference type="SUPFAM" id="SSF51905">
    <property type="entry name" value="FAD/NAD(P)-binding domain"/>
    <property type="match status" value="1"/>
</dbReference>
<proteinExistence type="inferred from homology"/>
<dbReference type="AlphaFoldDB" id="I0YLF2"/>
<evidence type="ECO:0000259" key="6">
    <source>
        <dbReference type="Pfam" id="PF01593"/>
    </source>
</evidence>
<evidence type="ECO:0000256" key="1">
    <source>
        <dbReference type="ARBA" id="ARBA00001974"/>
    </source>
</evidence>
<dbReference type="Proteomes" id="UP000007264">
    <property type="component" value="Unassembled WGS sequence"/>
</dbReference>
<dbReference type="Gene3D" id="3.50.50.60">
    <property type="entry name" value="FAD/NAD(P)-binding domain"/>
    <property type="match status" value="2"/>
</dbReference>
<dbReference type="PRINTS" id="PR00757">
    <property type="entry name" value="AMINEOXDASEF"/>
</dbReference>
<feature type="binding site" evidence="5">
    <location>
        <begin position="41"/>
        <end position="42"/>
    </location>
    <ligand>
        <name>FAD</name>
        <dbReference type="ChEBI" id="CHEBI:57692"/>
    </ligand>
</feature>
<evidence type="ECO:0000256" key="3">
    <source>
        <dbReference type="ARBA" id="ARBA00005995"/>
    </source>
</evidence>
<feature type="binding site" evidence="5">
    <location>
        <position position="22"/>
    </location>
    <ligand>
        <name>FAD</name>
        <dbReference type="ChEBI" id="CHEBI:57692"/>
    </ligand>
</feature>
<dbReference type="InterPro" id="IPR036188">
    <property type="entry name" value="FAD/NAD-bd_sf"/>
</dbReference>
<dbReference type="InterPro" id="IPR050281">
    <property type="entry name" value="Flavin_monoamine_oxidase"/>
</dbReference>
<dbReference type="EMBL" id="AGSI01000020">
    <property type="protein sequence ID" value="EIE19221.1"/>
    <property type="molecule type" value="Genomic_DNA"/>
</dbReference>
<dbReference type="InterPro" id="IPR001613">
    <property type="entry name" value="Flavin_amine_oxidase"/>
</dbReference>
<dbReference type="OrthoDB" id="5046242at2759"/>
<dbReference type="GO" id="GO:0046592">
    <property type="term" value="F:polyamine oxidase activity"/>
    <property type="evidence" value="ECO:0007669"/>
    <property type="project" value="UniProtKB-ARBA"/>
</dbReference>
<keyword evidence="4" id="KW-0560">Oxidoreductase</keyword>
<dbReference type="PANTHER" id="PTHR10742">
    <property type="entry name" value="FLAVIN MONOAMINE OXIDASE"/>
    <property type="match status" value="1"/>
</dbReference>
<dbReference type="SUPFAM" id="SSF54373">
    <property type="entry name" value="FAD-linked reductases, C-terminal domain"/>
    <property type="match status" value="1"/>
</dbReference>
<organism evidence="7 8">
    <name type="scientific">Coccomyxa subellipsoidea (strain C-169)</name>
    <name type="common">Green microalga</name>
    <dbReference type="NCBI Taxonomy" id="574566"/>
    <lineage>
        <taxon>Eukaryota</taxon>
        <taxon>Viridiplantae</taxon>
        <taxon>Chlorophyta</taxon>
        <taxon>core chlorophytes</taxon>
        <taxon>Trebouxiophyceae</taxon>
        <taxon>Trebouxiophyceae incertae sedis</taxon>
        <taxon>Coccomyxaceae</taxon>
        <taxon>Coccomyxa</taxon>
        <taxon>Coccomyxa subellipsoidea</taxon>
    </lineage>
</organism>
<comment type="similarity">
    <text evidence="3">Belongs to the flavin monoamine oxidase family.</text>
</comment>
<feature type="domain" description="Amine oxidase" evidence="6">
    <location>
        <begin position="418"/>
        <end position="493"/>
    </location>
</feature>
<evidence type="ECO:0000256" key="5">
    <source>
        <dbReference type="PIRSR" id="PIRSR601613-1"/>
    </source>
</evidence>
<protein>
    <submittedName>
        <fullName evidence="7">Amine oxidase</fullName>
    </submittedName>
</protein>
<feature type="domain" description="Amine oxidase" evidence="6">
    <location>
        <begin position="21"/>
        <end position="373"/>
    </location>
</feature>
<dbReference type="STRING" id="574566.I0YLF2"/>
<comment type="cofactor">
    <cofactor evidence="1">
        <name>FAD</name>
        <dbReference type="ChEBI" id="CHEBI:57692"/>
    </cofactor>
</comment>
<dbReference type="GeneID" id="17037151"/>
<comment type="caution">
    <text evidence="7">The sequence shown here is derived from an EMBL/GenBank/DDBJ whole genome shotgun (WGS) entry which is preliminary data.</text>
</comment>
<dbReference type="GO" id="GO:0006598">
    <property type="term" value="P:polyamine catabolic process"/>
    <property type="evidence" value="ECO:0007669"/>
    <property type="project" value="UniProtKB-ARBA"/>
</dbReference>
<accession>I0YLF2</accession>
<sequence>MPRSESTGASFHSIVVIGAGLSGLQAANKLVEKYPDLLLVEASSRLGGRVQQAIFAVHSIGGAWHTTVSALWRTASTYFTLSVLQGLLQEVNCNLREFDWPDYWYFGNSRQLVSGDAKVSDEELERLHELFASVGQRVRPEPDISAAEWLRQEGASERMMAVADACYANDFGCSLHQLGLSEMITENQRWDSGDTYLILDRPLQALVQHLSKGVENNIQLQWPVSRIEYGPEGAKLYGPSGSVVQCRRVIVTVPIMMLQQERIIFSPPLPAEKTAAISRIKMSNAVKVIFAFSWPFWPTGFFDVVCTDSFMPEFWVTEYPATSSDPATAGLCCMVGFVAGARAEEISHLSQTAVITRSLAQLDHIFGKRSQNSPGNPRNMGLLVLMASRRGDFGNVSLIFRFIAKQGPIQASSRKHPATAAFVRAHVEDWSRSPYIGGAYSYPSLGARPGDRESLAASLGDTLFFAGEATHPAVNPCMQAALETGERAAAQVLRASEHVPSKL</sequence>
<dbReference type="KEGG" id="csl:COCSUDRAFT_19856"/>
<feature type="binding site" evidence="5">
    <location>
        <position position="337"/>
    </location>
    <ligand>
        <name>substrate</name>
    </ligand>
</feature>
<evidence type="ECO:0000256" key="4">
    <source>
        <dbReference type="ARBA" id="ARBA00023002"/>
    </source>
</evidence>
<gene>
    <name evidence="7" type="ORF">COCSUDRAFT_19856</name>
</gene>
<dbReference type="InterPro" id="IPR002937">
    <property type="entry name" value="Amino_oxidase"/>
</dbReference>
<dbReference type="eggNOG" id="KOG0029">
    <property type="taxonomic scope" value="Eukaryota"/>
</dbReference>
<keyword evidence="8" id="KW-1185">Reference proteome</keyword>
<comment type="pathway">
    <text evidence="2">Amine and polyamine degradation; spermine degradation.</text>
</comment>